<accession>A0ABX0A066</accession>
<evidence type="ECO:0000313" key="2">
    <source>
        <dbReference type="EMBL" id="NCU16798.1"/>
    </source>
</evidence>
<dbReference type="RefSeq" id="WP_161919629.1">
    <property type="nucleotide sequence ID" value="NZ_JAACYS010000008.1"/>
</dbReference>
<sequence length="224" mass="26791">MKLKLSKKEINYALYGLVLGNGFYKNGVIHIKWSEKKKFYVQWLEQFCKSQKIKHVIQKDDAGKINFLKIWVPDRRHFENNRVVDSNNKKIISTYVLKRITPLGILLWYLDKGYLYVSVKENKVKRFAYLNTQTYSKFENNLIRKMFKERFGIDTTLHEINSKKSENVEFFRIYINATNFKIFYSVVKSFLSIIPSELRIKFNMKYESNHSNSNAELLKKDNIE</sequence>
<feature type="domain" description="Homing endonuclease LAGLIDADG" evidence="1">
    <location>
        <begin position="13"/>
        <end position="183"/>
    </location>
</feature>
<protein>
    <recommendedName>
        <fullName evidence="1">Homing endonuclease LAGLIDADG domain-containing protein</fullName>
    </recommendedName>
</protein>
<proteinExistence type="predicted"/>
<keyword evidence="3" id="KW-1185">Reference proteome</keyword>
<comment type="caution">
    <text evidence="2">The sequence shown here is derived from an EMBL/GenBank/DDBJ whole genome shotgun (WGS) entry which is preliminary data.</text>
</comment>
<dbReference type="Gene3D" id="3.10.28.10">
    <property type="entry name" value="Homing endonucleases"/>
    <property type="match status" value="1"/>
</dbReference>
<dbReference type="Proteomes" id="UP000743899">
    <property type="component" value="Unassembled WGS sequence"/>
</dbReference>
<organism evidence="2 3">
    <name type="scientific">Pallidibacillus pasinlerensis</name>
    <dbReference type="NCBI Taxonomy" id="2703818"/>
    <lineage>
        <taxon>Bacteria</taxon>
        <taxon>Bacillati</taxon>
        <taxon>Bacillota</taxon>
        <taxon>Bacilli</taxon>
        <taxon>Bacillales</taxon>
        <taxon>Bacillaceae</taxon>
        <taxon>Pallidibacillus</taxon>
    </lineage>
</organism>
<dbReference type="SUPFAM" id="SSF55608">
    <property type="entry name" value="Homing endonucleases"/>
    <property type="match status" value="1"/>
</dbReference>
<name>A0ABX0A066_9BACI</name>
<evidence type="ECO:0000259" key="1">
    <source>
        <dbReference type="Pfam" id="PF03161"/>
    </source>
</evidence>
<dbReference type="Pfam" id="PF03161">
    <property type="entry name" value="LAGLIDADG_2"/>
    <property type="match status" value="1"/>
</dbReference>
<dbReference type="InterPro" id="IPR004860">
    <property type="entry name" value="LAGLIDADG_dom"/>
</dbReference>
<evidence type="ECO:0000313" key="3">
    <source>
        <dbReference type="Proteomes" id="UP000743899"/>
    </source>
</evidence>
<dbReference type="EMBL" id="JAACYS010000008">
    <property type="protein sequence ID" value="NCU16798.1"/>
    <property type="molecule type" value="Genomic_DNA"/>
</dbReference>
<reference evidence="2 3" key="1">
    <citation type="submission" date="2020-01" db="EMBL/GenBank/DDBJ databases">
        <title>A novel Bacillus sp. from Pasinler.</title>
        <authorList>
            <person name="Adiguzel A."/>
            <person name="Ay H."/>
            <person name="Baltaci M.O."/>
        </authorList>
    </citation>
    <scope>NUCLEOTIDE SEQUENCE [LARGE SCALE GENOMIC DNA]</scope>
    <source>
        <strain evidence="2 3">P1</strain>
    </source>
</reference>
<gene>
    <name evidence="2" type="ORF">GW534_03285</name>
</gene>
<dbReference type="InterPro" id="IPR027434">
    <property type="entry name" value="Homing_endonucl"/>
</dbReference>